<comment type="caution">
    <text evidence="1">The sequence shown here is derived from an EMBL/GenBank/DDBJ whole genome shotgun (WGS) entry which is preliminary data.</text>
</comment>
<name>A0A508A0W5_9GAMM</name>
<evidence type="ECO:0000313" key="2">
    <source>
        <dbReference type="Proteomes" id="UP000318212"/>
    </source>
</evidence>
<reference evidence="1 2" key="1">
    <citation type="submission" date="2019-06" db="EMBL/GenBank/DDBJ databases">
        <title>Lysobacter alkalisoli sp. nov. isolated from saline soil.</title>
        <authorList>
            <person name="Sun J.-Q."/>
            <person name="Xu L."/>
        </authorList>
    </citation>
    <scope>NUCLEOTIDE SEQUENCE [LARGE SCALE GENOMIC DNA]</scope>
    <source>
        <strain evidence="1 2">JCM 31130</strain>
    </source>
</reference>
<protein>
    <submittedName>
        <fullName evidence="1">Uncharacterized protein</fullName>
    </submittedName>
</protein>
<dbReference type="Proteomes" id="UP000318212">
    <property type="component" value="Unassembled WGS sequence"/>
</dbReference>
<evidence type="ECO:0000313" key="1">
    <source>
        <dbReference type="EMBL" id="TQD42937.1"/>
    </source>
</evidence>
<gene>
    <name evidence="1" type="ORF">FKV25_11165</name>
</gene>
<dbReference type="AlphaFoldDB" id="A0A508A0W5"/>
<sequence length="181" mass="19362">MISTQVVPVPGTLVVGARAYTVDTIRGGRYTGAAIMERDTYKYVYSDTRRAYQGTLSATEVAENRYALDIAIAEARKTGVCPRSPARVRAVCEVFMRIVDRPIVVIPGDGGGPTPDERDVASKECTLGKELAYRNNSTEIAMCRSAGGRVVSIDNGDACGRNAKVECAFHSPEQPPDGSGS</sequence>
<keyword evidence="2" id="KW-1185">Reference proteome</keyword>
<proteinExistence type="predicted"/>
<dbReference type="EMBL" id="VICE01000104">
    <property type="protein sequence ID" value="TQD42937.1"/>
    <property type="molecule type" value="Genomic_DNA"/>
</dbReference>
<accession>A0A508A0W5</accession>
<organism evidence="1 2">
    <name type="scientific">Marilutibacter aestuarii</name>
    <dbReference type="NCBI Taxonomy" id="1706195"/>
    <lineage>
        <taxon>Bacteria</taxon>
        <taxon>Pseudomonadati</taxon>
        <taxon>Pseudomonadota</taxon>
        <taxon>Gammaproteobacteria</taxon>
        <taxon>Lysobacterales</taxon>
        <taxon>Lysobacteraceae</taxon>
        <taxon>Marilutibacter</taxon>
    </lineage>
</organism>